<dbReference type="PROSITE" id="PS00455">
    <property type="entry name" value="AMP_BINDING"/>
    <property type="match status" value="1"/>
</dbReference>
<keyword evidence="3" id="KW-0436">Ligase</keyword>
<dbReference type="RefSeq" id="WP_129245842.1">
    <property type="nucleotide sequence ID" value="NZ_UFQC01000046.1"/>
</dbReference>
<dbReference type="InterPro" id="IPR050237">
    <property type="entry name" value="ATP-dep_AMP-bd_enzyme"/>
</dbReference>
<reference evidence="3 4" key="1">
    <citation type="submission" date="2018-07" db="EMBL/GenBank/DDBJ databases">
        <authorList>
            <person name="Peeters C."/>
        </authorList>
    </citation>
    <scope>NUCLEOTIDE SEQUENCE [LARGE SCALE GENOMIC DNA]</scope>
    <source>
        <strain evidence="3 4">LMG 30378</strain>
    </source>
</reference>
<dbReference type="InterPro" id="IPR025110">
    <property type="entry name" value="AMP-bd_C"/>
</dbReference>
<dbReference type="Gene3D" id="3.30.300.30">
    <property type="match status" value="1"/>
</dbReference>
<evidence type="ECO:0000313" key="4">
    <source>
        <dbReference type="Proteomes" id="UP000289465"/>
    </source>
</evidence>
<organism evidence="3 4">
    <name type="scientific">Achromobacter veterisilvae</name>
    <dbReference type="NCBI Taxonomy" id="2069367"/>
    <lineage>
        <taxon>Bacteria</taxon>
        <taxon>Pseudomonadati</taxon>
        <taxon>Pseudomonadota</taxon>
        <taxon>Betaproteobacteria</taxon>
        <taxon>Burkholderiales</taxon>
        <taxon>Alcaligenaceae</taxon>
        <taxon>Achromobacter</taxon>
    </lineage>
</organism>
<proteinExistence type="predicted"/>
<dbReference type="InterPro" id="IPR000873">
    <property type="entry name" value="AMP-dep_synth/lig_dom"/>
</dbReference>
<protein>
    <submittedName>
        <fullName evidence="3">3-[(3aS,4S,7aS)-7a-methyl-1, 5-dioxo-octahydro-1H-inden-4-yl]propanoyl:CoA ligase</fullName>
        <ecNumber evidence="3">6.2.1.41</ecNumber>
    </submittedName>
</protein>
<dbReference type="AlphaFoldDB" id="A0A446CZ89"/>
<dbReference type="Pfam" id="PF00501">
    <property type="entry name" value="AMP-binding"/>
    <property type="match status" value="1"/>
</dbReference>
<feature type="domain" description="AMP-binding enzyme C-terminal" evidence="2">
    <location>
        <begin position="429"/>
        <end position="504"/>
    </location>
</feature>
<name>A0A446CZ89_9BURK</name>
<dbReference type="EC" id="6.2.1.41" evidence="3"/>
<dbReference type="Proteomes" id="UP000289465">
    <property type="component" value="Unassembled WGS sequence"/>
</dbReference>
<dbReference type="InterPro" id="IPR042099">
    <property type="entry name" value="ANL_N_sf"/>
</dbReference>
<evidence type="ECO:0000259" key="1">
    <source>
        <dbReference type="Pfam" id="PF00501"/>
    </source>
</evidence>
<dbReference type="OrthoDB" id="9766486at2"/>
<dbReference type="SUPFAM" id="SSF56801">
    <property type="entry name" value="Acetyl-CoA synthetase-like"/>
    <property type="match status" value="1"/>
</dbReference>
<dbReference type="PANTHER" id="PTHR43767">
    <property type="entry name" value="LONG-CHAIN-FATTY-ACID--COA LIGASE"/>
    <property type="match status" value="1"/>
</dbReference>
<dbReference type="EMBL" id="UFQC01000046">
    <property type="protein sequence ID" value="SSW73176.1"/>
    <property type="molecule type" value="Genomic_DNA"/>
</dbReference>
<dbReference type="Gene3D" id="3.40.50.12780">
    <property type="entry name" value="N-terminal domain of ligase-like"/>
    <property type="match status" value="1"/>
</dbReference>
<evidence type="ECO:0000313" key="3">
    <source>
        <dbReference type="EMBL" id="SSW73176.1"/>
    </source>
</evidence>
<dbReference type="Pfam" id="PF13193">
    <property type="entry name" value="AMP-binding_C"/>
    <property type="match status" value="1"/>
</dbReference>
<dbReference type="PANTHER" id="PTHR43767:SF7">
    <property type="entry name" value="MEDIUM_LONG-CHAIN-FATTY-ACID--COA LIGASE FADD8"/>
    <property type="match status" value="1"/>
</dbReference>
<dbReference type="InterPro" id="IPR020845">
    <property type="entry name" value="AMP-binding_CS"/>
</dbReference>
<accession>A0A446CZ89</accession>
<evidence type="ECO:0000259" key="2">
    <source>
        <dbReference type="Pfam" id="PF13193"/>
    </source>
</evidence>
<dbReference type="GO" id="GO:0016877">
    <property type="term" value="F:ligase activity, forming carbon-sulfur bonds"/>
    <property type="evidence" value="ECO:0007669"/>
    <property type="project" value="UniProtKB-ARBA"/>
</dbReference>
<sequence length="523" mass="57025">MRPSPNSLYEGATVASLYLSAFKAFPETPAIVSNEKTVTYSQLEAQCYRIARLLRAKGLKRQDAVAFLVGNRTEAIIAIIAAQFIGLKSVSLHPMASEEDHAFVLQDAQVKALVVDNGKYAQRALAIEARGIVPLILPLDGDTRGAGLFDEAATMDGGDLALDARPGDITKLSYTGGTTGRSKGILHSHRTAVTMVLQMLAAYEWPERIRYLVTTPISHAAGGLILPVFIRGGTVYLSEKFTPVDFLERVRRHRINFTFLVPTQIYGLLDHPGLANGDCSSLELALYGAAPIAPSRLLEALRKIGPVFGQLYGQAEAPMTICYLRKQDHDPARPGLLGSCGKPVTGNQVKLLDQDLREVPLGEIGELCVRSPLIMNGYLNRPEEDEKVFAGDWLHTGDMARMDGDGYLYIVDRVKDMIITGGFNVYPSEVENCLALHPGIAMSAVIGVPDEKWGEAVTAIVVLKPGANADETEIIQYVTQKKGVVNAPKTVVFESQLPLTALGKIDRKTLRRKYWADQGRQVS</sequence>
<gene>
    <name evidence="3" type="primary">fadD3_4</name>
    <name evidence="3" type="ORF">AVE30378_05545</name>
</gene>
<dbReference type="InterPro" id="IPR045851">
    <property type="entry name" value="AMP-bd_C_sf"/>
</dbReference>
<feature type="domain" description="AMP-dependent synthetase/ligase" evidence="1">
    <location>
        <begin position="23"/>
        <end position="379"/>
    </location>
</feature>